<dbReference type="GO" id="GO:0016209">
    <property type="term" value="F:antioxidant activity"/>
    <property type="evidence" value="ECO:0007669"/>
    <property type="project" value="TreeGrafter"/>
</dbReference>
<name>A0AAN8J7R6_PATCE</name>
<evidence type="ECO:0000256" key="7">
    <source>
        <dbReference type="ARBA" id="ARBA00032129"/>
    </source>
</evidence>
<evidence type="ECO:0000256" key="6">
    <source>
        <dbReference type="ARBA" id="ARBA00032058"/>
    </source>
</evidence>
<dbReference type="PANTHER" id="PTHR28630">
    <property type="match status" value="1"/>
</dbReference>
<evidence type="ECO:0000256" key="5">
    <source>
        <dbReference type="ARBA" id="ARBA00023849"/>
    </source>
</evidence>
<evidence type="ECO:0000256" key="1">
    <source>
        <dbReference type="ARBA" id="ARBA00004496"/>
    </source>
</evidence>
<keyword evidence="9" id="KW-1185">Reference proteome</keyword>
<evidence type="ECO:0000313" key="9">
    <source>
        <dbReference type="Proteomes" id="UP001347796"/>
    </source>
</evidence>
<dbReference type="EMBL" id="JAZGQO010000014">
    <property type="protein sequence ID" value="KAK6170616.1"/>
    <property type="molecule type" value="Genomic_DNA"/>
</dbReference>
<dbReference type="AlphaFoldDB" id="A0AAN8J7R6"/>
<keyword evidence="3" id="KW-0676">Redox-active center</keyword>
<dbReference type="InterPro" id="IPR032801">
    <property type="entry name" value="PXL2A/B/C"/>
</dbReference>
<comment type="similarity">
    <text evidence="4">Belongs to the peroxiredoxin-like PRXL2 family. PRXL2A subfamily.</text>
</comment>
<evidence type="ECO:0000313" key="8">
    <source>
        <dbReference type="EMBL" id="KAK6170616.1"/>
    </source>
</evidence>
<evidence type="ECO:0000256" key="2">
    <source>
        <dbReference type="ARBA" id="ARBA00022490"/>
    </source>
</evidence>
<dbReference type="SUPFAM" id="SSF52833">
    <property type="entry name" value="Thioredoxin-like"/>
    <property type="match status" value="1"/>
</dbReference>
<dbReference type="PANTHER" id="PTHR28630:SF31">
    <property type="entry name" value="PEROXIREDOXIN-LIKE 2A"/>
    <property type="match status" value="1"/>
</dbReference>
<dbReference type="Pfam" id="PF13911">
    <property type="entry name" value="AhpC-TSA_2"/>
    <property type="match status" value="1"/>
</dbReference>
<evidence type="ECO:0000256" key="3">
    <source>
        <dbReference type="ARBA" id="ARBA00023284"/>
    </source>
</evidence>
<reference evidence="8 9" key="1">
    <citation type="submission" date="2024-01" db="EMBL/GenBank/DDBJ databases">
        <title>The genome of the rayed Mediterranean limpet Patella caerulea (Linnaeus, 1758).</title>
        <authorList>
            <person name="Anh-Thu Weber A."/>
            <person name="Halstead-Nussloch G."/>
        </authorList>
    </citation>
    <scope>NUCLEOTIDE SEQUENCE [LARGE SCALE GENOMIC DNA]</scope>
    <source>
        <strain evidence="8">AATW-2023a</strain>
        <tissue evidence="8">Whole specimen</tissue>
    </source>
</reference>
<dbReference type="FunFam" id="3.40.30.10:FF:000312">
    <property type="entry name" value="redox-regulatory protein FAM213A isoform X1"/>
    <property type="match status" value="1"/>
</dbReference>
<proteinExistence type="inferred from homology"/>
<accession>A0AAN8J7R6</accession>
<evidence type="ECO:0000256" key="4">
    <source>
        <dbReference type="ARBA" id="ARBA00023787"/>
    </source>
</evidence>
<protein>
    <recommendedName>
        <fullName evidence="5">Peroxiredoxin-like 2A</fullName>
    </recommendedName>
    <alternativeName>
        <fullName evidence="7">Peroxiredoxin-like 2 activated in M-CSF stimulated monocytes</fullName>
    </alternativeName>
    <alternativeName>
        <fullName evidence="6">Redox-regulatory protein FAM213A</fullName>
    </alternativeName>
</protein>
<keyword evidence="2" id="KW-0963">Cytoplasm</keyword>
<dbReference type="CDD" id="cd02970">
    <property type="entry name" value="PRX_like2"/>
    <property type="match status" value="1"/>
</dbReference>
<dbReference type="Gene3D" id="3.40.30.10">
    <property type="entry name" value="Glutaredoxin"/>
    <property type="match status" value="1"/>
</dbReference>
<gene>
    <name evidence="8" type="ORF">SNE40_018971</name>
</gene>
<comment type="caution">
    <text evidence="8">The sequence shown here is derived from an EMBL/GenBank/DDBJ whole genome shotgun (WGS) entry which is preliminary data.</text>
</comment>
<sequence length="212" mass="23458">MGISNLLTGIAVLVAGIAVVCNLPPSYNPLMTAAQKATLKYLADAKLQTIESNPKQFLGKDLWEKKGAVIMAVRRPGCSLCREEAAELSSLKPKLDALGVDLYSVVHETLGVPEFKPYFKGPVYLDKERRFYGPVERRMLVTGFLRISVWRNFISNWRNGVEGNLEGEGSILGSVFVIGPGKQGILFEHREKEFGDYANLTEVLNAVNQIRS</sequence>
<dbReference type="GO" id="GO:0005737">
    <property type="term" value="C:cytoplasm"/>
    <property type="evidence" value="ECO:0007669"/>
    <property type="project" value="UniProtKB-SubCell"/>
</dbReference>
<comment type="subcellular location">
    <subcellularLocation>
        <location evidence="1">Cytoplasm</location>
    </subcellularLocation>
</comment>
<dbReference type="InterPro" id="IPR036249">
    <property type="entry name" value="Thioredoxin-like_sf"/>
</dbReference>
<dbReference type="Proteomes" id="UP001347796">
    <property type="component" value="Unassembled WGS sequence"/>
</dbReference>
<organism evidence="8 9">
    <name type="scientific">Patella caerulea</name>
    <name type="common">Rayed Mediterranean limpet</name>
    <dbReference type="NCBI Taxonomy" id="87958"/>
    <lineage>
        <taxon>Eukaryota</taxon>
        <taxon>Metazoa</taxon>
        <taxon>Spiralia</taxon>
        <taxon>Lophotrochozoa</taxon>
        <taxon>Mollusca</taxon>
        <taxon>Gastropoda</taxon>
        <taxon>Patellogastropoda</taxon>
        <taxon>Patelloidea</taxon>
        <taxon>Patellidae</taxon>
        <taxon>Patella</taxon>
    </lineage>
</organism>